<keyword evidence="2" id="KW-1185">Reference proteome</keyword>
<sequence length="59" mass="6491">MAKTKNNDVSVVGLITLLLFVAHLVIIAGDVQTIIDDPSKENKPAEVLKLAFDFTRYFG</sequence>
<comment type="caution">
    <text evidence="1">The sequence shown here is derived from an EMBL/GenBank/DDBJ whole genome shotgun (WGS) entry which is preliminary data.</text>
</comment>
<proteinExistence type="predicted"/>
<dbReference type="Proteomes" id="UP001344906">
    <property type="component" value="Unassembled WGS sequence"/>
</dbReference>
<protein>
    <submittedName>
        <fullName evidence="1">Uncharacterized protein</fullName>
    </submittedName>
</protein>
<accession>A0ABQ6G8K8</accession>
<gene>
    <name evidence="1" type="ORF">KDH_79720</name>
</gene>
<dbReference type="RefSeq" id="WP_338258568.1">
    <property type="nucleotide sequence ID" value="NZ_BSRI01000003.1"/>
</dbReference>
<evidence type="ECO:0000313" key="2">
    <source>
        <dbReference type="Proteomes" id="UP001344906"/>
    </source>
</evidence>
<name>A0ABQ6G8K8_9CHLR</name>
<dbReference type="EMBL" id="BSRI01000003">
    <property type="protein sequence ID" value="GLV61156.1"/>
    <property type="molecule type" value="Genomic_DNA"/>
</dbReference>
<reference evidence="1 2" key="1">
    <citation type="submission" date="2023-02" db="EMBL/GenBank/DDBJ databases">
        <title>Dictyobacter halimunensis sp. nov., a new member of the class Ktedonobacteria from forest soil in a geothermal area.</title>
        <authorList>
            <person name="Rachmania M.K."/>
            <person name="Ningsih F."/>
            <person name="Sakai Y."/>
            <person name="Yabe S."/>
            <person name="Yokota A."/>
            <person name="Sjamsuridzal W."/>
        </authorList>
    </citation>
    <scope>NUCLEOTIDE SEQUENCE [LARGE SCALE GENOMIC DNA]</scope>
    <source>
        <strain evidence="1 2">S3.2.2.5</strain>
    </source>
</reference>
<organism evidence="1 2">
    <name type="scientific">Dictyobacter halimunensis</name>
    <dbReference type="NCBI Taxonomy" id="3026934"/>
    <lineage>
        <taxon>Bacteria</taxon>
        <taxon>Bacillati</taxon>
        <taxon>Chloroflexota</taxon>
        <taxon>Ktedonobacteria</taxon>
        <taxon>Ktedonobacterales</taxon>
        <taxon>Dictyobacteraceae</taxon>
        <taxon>Dictyobacter</taxon>
    </lineage>
</organism>
<evidence type="ECO:0000313" key="1">
    <source>
        <dbReference type="EMBL" id="GLV61156.1"/>
    </source>
</evidence>